<dbReference type="PANTHER" id="PTHR33171">
    <property type="entry name" value="LAR_N DOMAIN-CONTAINING PROTEIN"/>
    <property type="match status" value="1"/>
</dbReference>
<dbReference type="InterPro" id="IPR048520">
    <property type="entry name" value="LarA_C"/>
</dbReference>
<gene>
    <name evidence="3" type="primary">larA</name>
    <name evidence="3" type="ORF">D4A47_01680</name>
</gene>
<evidence type="ECO:0000313" key="4">
    <source>
        <dbReference type="Proteomes" id="UP000276301"/>
    </source>
</evidence>
<dbReference type="Gene3D" id="3.40.50.11440">
    <property type="match status" value="1"/>
</dbReference>
<dbReference type="Gene3D" id="3.90.226.30">
    <property type="match status" value="1"/>
</dbReference>
<evidence type="ECO:0000259" key="1">
    <source>
        <dbReference type="Pfam" id="PF09861"/>
    </source>
</evidence>
<dbReference type="Pfam" id="PF09861">
    <property type="entry name" value="Lar_N"/>
    <property type="match status" value="1"/>
</dbReference>
<dbReference type="InterPro" id="IPR047926">
    <property type="entry name" value="Ni_dep_LarA"/>
</dbReference>
<feature type="domain" description="Lactate racemase C-terminal" evidence="2">
    <location>
        <begin position="284"/>
        <end position="423"/>
    </location>
</feature>
<dbReference type="PANTHER" id="PTHR33171:SF17">
    <property type="entry name" value="LARA-LIKE N-TERMINAL DOMAIN-CONTAINING PROTEIN"/>
    <property type="match status" value="1"/>
</dbReference>
<dbReference type="GO" id="GO:0050043">
    <property type="term" value="F:lactate racemase activity"/>
    <property type="evidence" value="ECO:0007669"/>
    <property type="project" value="InterPro"/>
</dbReference>
<feature type="domain" description="LarA-like N-terminal" evidence="1">
    <location>
        <begin position="6"/>
        <end position="204"/>
    </location>
</feature>
<dbReference type="Proteomes" id="UP000276301">
    <property type="component" value="Unassembled WGS sequence"/>
</dbReference>
<keyword evidence="4" id="KW-1185">Reference proteome</keyword>
<sequence length="433" mass="47173">MHQMKYSSIAFDVPIREELIAAELESNRVPLPKMTPEEHIRDALAHPIGTGTLDAVVKAGETVCVVIPDTTRKWQSPAIYVPILVEELNACGVRDEDILIVSATGTHRRQTREEWAGLVGEEILGRVRCEDHVCTDDANLKFMGVTSRGTPVWLNAHAMACDKLILTGGAVYHFLAGYGGGRKYVLPGIAGRETIMKNHNLALNEGFGSGSNPMVRSANLTGSNPFHADMAEAAELAKPCFLLNVVADGDFNIIRAFAGDYIEAHAAACKLVDDIDGVYVEERTPLVIASAGGYPKDINLYQTSKTLSNARAVVADGGTMILLSECRESFGDADCARQICGFDNMLDRERDLRENFSIGAYVGFLFCESAERYRFIMVTDIPKEKFANTKIHAVKTLGEALALAKELNGGSLELRTTLLPHGANTLPKFRDGQ</sequence>
<accession>A0A498CRB1</accession>
<dbReference type="EMBL" id="RCHT01000001">
    <property type="protein sequence ID" value="RLL14716.1"/>
    <property type="molecule type" value="Genomic_DNA"/>
</dbReference>
<reference evidence="3 4" key="1">
    <citation type="submission" date="2018-10" db="EMBL/GenBank/DDBJ databases">
        <title>Anaerotruncus faecis sp. nov., isolated from human feces.</title>
        <authorList>
            <person name="Wang Y.-J."/>
        </authorList>
    </citation>
    <scope>NUCLEOTIDE SEQUENCE [LARGE SCALE GENOMIC DNA]</scope>
    <source>
        <strain evidence="3 4">22A2-44</strain>
    </source>
</reference>
<dbReference type="RefSeq" id="WP_121585815.1">
    <property type="nucleotide sequence ID" value="NZ_RCHT01000001.1"/>
</dbReference>
<dbReference type="Pfam" id="PF21113">
    <property type="entry name" value="LarA_C"/>
    <property type="match status" value="1"/>
</dbReference>
<dbReference type="InterPro" id="IPR043166">
    <property type="entry name" value="LarA-like_C"/>
</dbReference>
<protein>
    <submittedName>
        <fullName evidence="3">Nickel-dependent lactate racemase</fullName>
    </submittedName>
</protein>
<comment type="caution">
    <text evidence="3">The sequence shown here is derived from an EMBL/GenBank/DDBJ whole genome shotgun (WGS) entry which is preliminary data.</text>
</comment>
<dbReference type="NCBIfam" id="NF033504">
    <property type="entry name" value="Ni_dep_LarA"/>
    <property type="match status" value="1"/>
</dbReference>
<evidence type="ECO:0000313" key="3">
    <source>
        <dbReference type="EMBL" id="RLL14716.1"/>
    </source>
</evidence>
<organism evidence="3 4">
    <name type="scientific">Anaerotruncus massiliensis</name>
    <name type="common">ex Liu et al. 2021</name>
    <dbReference type="NCBI Taxonomy" id="2321404"/>
    <lineage>
        <taxon>Bacteria</taxon>
        <taxon>Bacillati</taxon>
        <taxon>Bacillota</taxon>
        <taxon>Clostridia</taxon>
        <taxon>Eubacteriales</taxon>
        <taxon>Oscillospiraceae</taxon>
        <taxon>Anaerotruncus</taxon>
    </lineage>
</organism>
<dbReference type="InterPro" id="IPR018657">
    <property type="entry name" value="LarA-like_N"/>
</dbReference>
<name>A0A498CRB1_9FIRM</name>
<dbReference type="AlphaFoldDB" id="A0A498CRB1"/>
<proteinExistence type="predicted"/>
<dbReference type="InterPro" id="IPR048068">
    <property type="entry name" value="LarA-like"/>
</dbReference>
<evidence type="ECO:0000259" key="2">
    <source>
        <dbReference type="Pfam" id="PF21113"/>
    </source>
</evidence>